<evidence type="ECO:0000313" key="1">
    <source>
        <dbReference type="EMBL" id="VDL69186.1"/>
    </source>
</evidence>
<dbReference type="Proteomes" id="UP000271162">
    <property type="component" value="Unassembled WGS sequence"/>
</dbReference>
<dbReference type="EMBL" id="UYSL01014298">
    <property type="protein sequence ID" value="VDL69186.1"/>
    <property type="molecule type" value="Genomic_DNA"/>
</dbReference>
<evidence type="ECO:0000313" key="3">
    <source>
        <dbReference type="WBParaSite" id="NBR_0000559601-mRNA-1"/>
    </source>
</evidence>
<gene>
    <name evidence="1" type="ORF">NBR_LOCUS5597</name>
</gene>
<reference evidence="3" key="1">
    <citation type="submission" date="2017-02" db="UniProtKB">
        <authorList>
            <consortium name="WormBaseParasite"/>
        </authorList>
    </citation>
    <scope>IDENTIFICATION</scope>
</reference>
<sequence length="73" mass="8490">MPLERWRRRRLSHAGSSRLYPPSIYLCGISKVNDGGDDEYETRWINNASQPAWFAFQANLCHQQIKTILSLQP</sequence>
<proteinExistence type="predicted"/>
<keyword evidence="2" id="KW-1185">Reference proteome</keyword>
<name>A0A0N4XSU4_NIPBR</name>
<organism evidence="3">
    <name type="scientific">Nippostrongylus brasiliensis</name>
    <name type="common">Rat hookworm</name>
    <dbReference type="NCBI Taxonomy" id="27835"/>
    <lineage>
        <taxon>Eukaryota</taxon>
        <taxon>Metazoa</taxon>
        <taxon>Ecdysozoa</taxon>
        <taxon>Nematoda</taxon>
        <taxon>Chromadorea</taxon>
        <taxon>Rhabditida</taxon>
        <taxon>Rhabditina</taxon>
        <taxon>Rhabditomorpha</taxon>
        <taxon>Strongyloidea</taxon>
        <taxon>Heligmosomidae</taxon>
        <taxon>Nippostrongylus</taxon>
    </lineage>
</organism>
<accession>A0A0N4XSU4</accession>
<dbReference type="WBParaSite" id="NBR_0000559601-mRNA-1">
    <property type="protein sequence ID" value="NBR_0000559601-mRNA-1"/>
    <property type="gene ID" value="NBR_0000559601"/>
</dbReference>
<dbReference type="AlphaFoldDB" id="A0A0N4XSU4"/>
<reference evidence="1 2" key="2">
    <citation type="submission" date="2018-11" db="EMBL/GenBank/DDBJ databases">
        <authorList>
            <consortium name="Pathogen Informatics"/>
        </authorList>
    </citation>
    <scope>NUCLEOTIDE SEQUENCE [LARGE SCALE GENOMIC DNA]</scope>
</reference>
<protein>
    <submittedName>
        <fullName evidence="1 3">Uncharacterized protein</fullName>
    </submittedName>
</protein>
<evidence type="ECO:0000313" key="2">
    <source>
        <dbReference type="Proteomes" id="UP000271162"/>
    </source>
</evidence>